<sequence>MSRNKSVPGIRRGVVELALLGLLADDPRYGQQIVDELAEHPALALTSGTVYPLVSRLLKDGLIASTWQESPAGPPRKVYHLTDAGIERLSDLTAAWRLVRDGVDQILKEKR</sequence>
<dbReference type="InterPro" id="IPR005149">
    <property type="entry name" value="Tscrpt_reg_PadR_N"/>
</dbReference>
<dbReference type="Pfam" id="PF03551">
    <property type="entry name" value="PadR"/>
    <property type="match status" value="1"/>
</dbReference>
<proteinExistence type="predicted"/>
<dbReference type="AlphaFoldDB" id="A0A1R4JMH2"/>
<accession>A0A1R4JMH2</accession>
<dbReference type="Proteomes" id="UP000297477">
    <property type="component" value="Unassembled WGS sequence"/>
</dbReference>
<gene>
    <name evidence="3" type="ORF">E4A49_07680</name>
    <name evidence="2" type="ORF">FM125_09360</name>
</gene>
<dbReference type="PANTHER" id="PTHR33169">
    <property type="entry name" value="PADR-FAMILY TRANSCRIPTIONAL REGULATOR"/>
    <property type="match status" value="1"/>
</dbReference>
<keyword evidence="5" id="KW-1185">Reference proteome</keyword>
<evidence type="ECO:0000259" key="1">
    <source>
        <dbReference type="Pfam" id="PF03551"/>
    </source>
</evidence>
<evidence type="ECO:0000313" key="4">
    <source>
        <dbReference type="Proteomes" id="UP000196230"/>
    </source>
</evidence>
<dbReference type="Proteomes" id="UP000196230">
    <property type="component" value="Unassembled WGS sequence"/>
</dbReference>
<dbReference type="EMBL" id="FUKP01000063">
    <property type="protein sequence ID" value="SJN32993.1"/>
    <property type="molecule type" value="Genomic_DNA"/>
</dbReference>
<dbReference type="InterPro" id="IPR036390">
    <property type="entry name" value="WH_DNA-bd_sf"/>
</dbReference>
<dbReference type="OrthoDB" id="122286at2"/>
<evidence type="ECO:0000313" key="5">
    <source>
        <dbReference type="Proteomes" id="UP000297477"/>
    </source>
</evidence>
<dbReference type="RefSeq" id="WP_067191192.1">
    <property type="nucleotide sequence ID" value="NZ_FUKP01000063.1"/>
</dbReference>
<protein>
    <submittedName>
        <fullName evidence="3">PadR family transcriptional regulator</fullName>
    </submittedName>
    <submittedName>
        <fullName evidence="2">Transcriptional regulator, PadR family</fullName>
    </submittedName>
</protein>
<reference evidence="2 4" key="1">
    <citation type="submission" date="2017-02" db="EMBL/GenBank/DDBJ databases">
        <authorList>
            <person name="Peterson S.W."/>
        </authorList>
    </citation>
    <scope>NUCLEOTIDE SEQUENCE [LARGE SCALE GENOMIC DNA]</scope>
    <source>
        <strain evidence="2 4">2B3F</strain>
    </source>
</reference>
<dbReference type="InterPro" id="IPR052509">
    <property type="entry name" value="Metal_resp_DNA-bind_regulator"/>
</dbReference>
<organism evidence="2 4">
    <name type="scientific">Micrococcus lylae</name>
    <dbReference type="NCBI Taxonomy" id="1273"/>
    <lineage>
        <taxon>Bacteria</taxon>
        <taxon>Bacillati</taxon>
        <taxon>Actinomycetota</taxon>
        <taxon>Actinomycetes</taxon>
        <taxon>Micrococcales</taxon>
        <taxon>Micrococcaceae</taxon>
        <taxon>Micrococcus</taxon>
    </lineage>
</organism>
<evidence type="ECO:0000313" key="2">
    <source>
        <dbReference type="EMBL" id="SJN32993.1"/>
    </source>
</evidence>
<feature type="domain" description="Transcription regulator PadR N-terminal" evidence="1">
    <location>
        <begin position="19"/>
        <end position="90"/>
    </location>
</feature>
<dbReference type="SUPFAM" id="SSF46785">
    <property type="entry name" value="Winged helix' DNA-binding domain"/>
    <property type="match status" value="1"/>
</dbReference>
<dbReference type="EMBL" id="SPKT01000014">
    <property type="protein sequence ID" value="TFH98665.1"/>
    <property type="molecule type" value="Genomic_DNA"/>
</dbReference>
<evidence type="ECO:0000313" key="3">
    <source>
        <dbReference type="EMBL" id="TFH98665.1"/>
    </source>
</evidence>
<dbReference type="PANTHER" id="PTHR33169:SF14">
    <property type="entry name" value="TRANSCRIPTIONAL REGULATOR RV3488"/>
    <property type="match status" value="1"/>
</dbReference>
<reference evidence="3 5" key="2">
    <citation type="submission" date="2019-03" db="EMBL/GenBank/DDBJ databases">
        <title>Reclassification of Micrococcus aloeverae and Micrococcus yunnanensis as later heterotypic synonyms of Micrococcus luteus.</title>
        <authorList>
            <person name="Huang C.-H."/>
        </authorList>
    </citation>
    <scope>NUCLEOTIDE SEQUENCE [LARGE SCALE GENOMIC DNA]</scope>
    <source>
        <strain evidence="3 5">BCRC 12151</strain>
    </source>
</reference>
<dbReference type="Gene3D" id="1.10.10.10">
    <property type="entry name" value="Winged helix-like DNA-binding domain superfamily/Winged helix DNA-binding domain"/>
    <property type="match status" value="1"/>
</dbReference>
<dbReference type="InterPro" id="IPR036388">
    <property type="entry name" value="WH-like_DNA-bd_sf"/>
</dbReference>
<name>A0A1R4JMH2_9MICC</name>